<dbReference type="AlphaFoldDB" id="A0A164XMC0"/>
<feature type="compositionally biased region" description="Acidic residues" evidence="1">
    <location>
        <begin position="303"/>
        <end position="314"/>
    </location>
</feature>
<dbReference type="PANTHER" id="PTHR31197">
    <property type="entry name" value="OS01G0612600 PROTEIN"/>
    <property type="match status" value="1"/>
</dbReference>
<dbReference type="InterPro" id="IPR012866">
    <property type="entry name" value="DUF1644"/>
</dbReference>
<evidence type="ECO:0000313" key="2">
    <source>
        <dbReference type="EMBL" id="WOG99626.1"/>
    </source>
</evidence>
<evidence type="ECO:0000313" key="3">
    <source>
        <dbReference type="Proteomes" id="UP000077755"/>
    </source>
</evidence>
<dbReference type="PANTHER" id="PTHR31197:SF12">
    <property type="entry name" value="OS02G0770600 PROTEIN"/>
    <property type="match status" value="1"/>
</dbReference>
<feature type="region of interest" description="Disordered" evidence="1">
    <location>
        <begin position="1"/>
        <end position="23"/>
    </location>
</feature>
<dbReference type="EMBL" id="CP093347">
    <property type="protein sequence ID" value="WOG99626.1"/>
    <property type="molecule type" value="Genomic_DNA"/>
</dbReference>
<protein>
    <submittedName>
        <fullName evidence="2">Uncharacterized protein</fullName>
    </submittedName>
</protein>
<name>A0A164XMC0_DAUCS</name>
<reference evidence="2" key="1">
    <citation type="journal article" date="2016" name="Nat. Genet.">
        <title>A high-quality carrot genome assembly provides new insights into carotenoid accumulation and asterid genome evolution.</title>
        <authorList>
            <person name="Iorizzo M."/>
            <person name="Ellison S."/>
            <person name="Senalik D."/>
            <person name="Zeng P."/>
            <person name="Satapoomin P."/>
            <person name="Huang J."/>
            <person name="Bowman M."/>
            <person name="Iovene M."/>
            <person name="Sanseverino W."/>
            <person name="Cavagnaro P."/>
            <person name="Yildiz M."/>
            <person name="Macko-Podgorni A."/>
            <person name="Moranska E."/>
            <person name="Grzebelus E."/>
            <person name="Grzebelus D."/>
            <person name="Ashrafi H."/>
            <person name="Zheng Z."/>
            <person name="Cheng S."/>
            <person name="Spooner D."/>
            <person name="Van Deynze A."/>
            <person name="Simon P."/>
        </authorList>
    </citation>
    <scope>NUCLEOTIDE SEQUENCE</scope>
    <source>
        <tissue evidence="2">Leaf</tissue>
    </source>
</reference>
<organism evidence="2 3">
    <name type="scientific">Daucus carota subsp. sativus</name>
    <name type="common">Carrot</name>
    <dbReference type="NCBI Taxonomy" id="79200"/>
    <lineage>
        <taxon>Eukaryota</taxon>
        <taxon>Viridiplantae</taxon>
        <taxon>Streptophyta</taxon>
        <taxon>Embryophyta</taxon>
        <taxon>Tracheophyta</taxon>
        <taxon>Spermatophyta</taxon>
        <taxon>Magnoliopsida</taxon>
        <taxon>eudicotyledons</taxon>
        <taxon>Gunneridae</taxon>
        <taxon>Pentapetalae</taxon>
        <taxon>asterids</taxon>
        <taxon>campanulids</taxon>
        <taxon>Apiales</taxon>
        <taxon>Apiaceae</taxon>
        <taxon>Apioideae</taxon>
        <taxon>Scandiceae</taxon>
        <taxon>Daucinae</taxon>
        <taxon>Daucus</taxon>
        <taxon>Daucus sect. Daucus</taxon>
    </lineage>
</organism>
<keyword evidence="3" id="KW-1185">Reference proteome</keyword>
<dbReference type="OrthoDB" id="1921166at2759"/>
<reference evidence="2" key="2">
    <citation type="submission" date="2022-03" db="EMBL/GenBank/DDBJ databases">
        <title>Draft title - Genomic analysis of global carrot germplasm unveils the trajectory of domestication and the origin of high carotenoid orange carrot.</title>
        <authorList>
            <person name="Iorizzo M."/>
            <person name="Ellison S."/>
            <person name="Senalik D."/>
            <person name="Macko-Podgorni A."/>
            <person name="Grzebelus D."/>
            <person name="Bostan H."/>
            <person name="Rolling W."/>
            <person name="Curaba J."/>
            <person name="Simon P."/>
        </authorList>
    </citation>
    <scope>NUCLEOTIDE SEQUENCE</scope>
    <source>
        <tissue evidence="2">Leaf</tissue>
    </source>
</reference>
<dbReference type="Proteomes" id="UP000077755">
    <property type="component" value="Chromosome 5"/>
</dbReference>
<evidence type="ECO:0000256" key="1">
    <source>
        <dbReference type="SAM" id="MobiDB-lite"/>
    </source>
</evidence>
<feature type="compositionally biased region" description="Basic residues" evidence="1">
    <location>
        <begin position="332"/>
        <end position="341"/>
    </location>
</feature>
<dbReference type="KEGG" id="dcr:108221940"/>
<gene>
    <name evidence="2" type="ORF">DCAR_0518979</name>
</gene>
<feature type="region of interest" description="Disordered" evidence="1">
    <location>
        <begin position="297"/>
        <end position="350"/>
    </location>
</feature>
<feature type="compositionally biased region" description="Basic residues" evidence="1">
    <location>
        <begin position="1"/>
        <end position="12"/>
    </location>
</feature>
<accession>A0A164XMC0</accession>
<dbReference type="Gramene" id="KZM93357">
    <property type="protein sequence ID" value="KZM93357"/>
    <property type="gene ID" value="DCAR_016602"/>
</dbReference>
<sequence>MAKGMRGRRRIASRQSRTTPYPVSNCKQDVSKCSIEKKYSDGILHKKDWEDATCSVCMEYPHNAVLLLCSSYDKGCRAYMCGTSCRYSNCLNQYKKAYWKVSTPHQNQALHGATADSSSLVSPPVSSWPMEECGEVGELACPLCRGQVKGWTVLEAAREYLNGKKRTCMEDKCSYVGTYKELKKHVKLQHPTARPREVDPAHEQKWKRLEREREREDVISTITSSMPGSMVFGDYVIERSPFGFDISEYEDSDDEDEGFNLSRLRNNVEDLDSELMNVFLLFEELRRGRNVGSFEGLRRRGEDDADGDGEDNENGDGTSLASSLQGRTLSSRSRRRRRRHGRGEANAGQT</sequence>
<dbReference type="Pfam" id="PF07800">
    <property type="entry name" value="DUF1644"/>
    <property type="match status" value="1"/>
</dbReference>
<proteinExistence type="predicted"/>
<dbReference type="OMA" id="DLCPKKC"/>
<feature type="compositionally biased region" description="Low complexity" evidence="1">
    <location>
        <begin position="322"/>
        <end position="331"/>
    </location>
</feature>